<comment type="caution">
    <text evidence="2">The sequence shown here is derived from an EMBL/GenBank/DDBJ whole genome shotgun (WGS) entry which is preliminary data.</text>
</comment>
<dbReference type="EMBL" id="MU007018">
    <property type="protein sequence ID" value="KAF2433898.1"/>
    <property type="molecule type" value="Genomic_DNA"/>
</dbReference>
<gene>
    <name evidence="2" type="ORF">EJ08DRAFT_582828</name>
</gene>
<accession>A0A9P4U2D4</accession>
<organism evidence="2 3">
    <name type="scientific">Tothia fuscella</name>
    <dbReference type="NCBI Taxonomy" id="1048955"/>
    <lineage>
        <taxon>Eukaryota</taxon>
        <taxon>Fungi</taxon>
        <taxon>Dikarya</taxon>
        <taxon>Ascomycota</taxon>
        <taxon>Pezizomycotina</taxon>
        <taxon>Dothideomycetes</taxon>
        <taxon>Pleosporomycetidae</taxon>
        <taxon>Venturiales</taxon>
        <taxon>Cylindrosympodiaceae</taxon>
        <taxon>Tothia</taxon>
    </lineage>
</organism>
<name>A0A9P4U2D4_9PEZI</name>
<proteinExistence type="predicted"/>
<keyword evidence="3" id="KW-1185">Reference proteome</keyword>
<dbReference type="OrthoDB" id="3553147at2759"/>
<dbReference type="Proteomes" id="UP000800235">
    <property type="component" value="Unassembled WGS sequence"/>
</dbReference>
<reference evidence="2" key="1">
    <citation type="journal article" date="2020" name="Stud. Mycol.">
        <title>101 Dothideomycetes genomes: a test case for predicting lifestyles and emergence of pathogens.</title>
        <authorList>
            <person name="Haridas S."/>
            <person name="Albert R."/>
            <person name="Binder M."/>
            <person name="Bloem J."/>
            <person name="Labutti K."/>
            <person name="Salamov A."/>
            <person name="Andreopoulos B."/>
            <person name="Baker S."/>
            <person name="Barry K."/>
            <person name="Bills G."/>
            <person name="Bluhm B."/>
            <person name="Cannon C."/>
            <person name="Castanera R."/>
            <person name="Culley D."/>
            <person name="Daum C."/>
            <person name="Ezra D."/>
            <person name="Gonzalez J."/>
            <person name="Henrissat B."/>
            <person name="Kuo A."/>
            <person name="Liang C."/>
            <person name="Lipzen A."/>
            <person name="Lutzoni F."/>
            <person name="Magnuson J."/>
            <person name="Mondo S."/>
            <person name="Nolan M."/>
            <person name="Ohm R."/>
            <person name="Pangilinan J."/>
            <person name="Park H.-J."/>
            <person name="Ramirez L."/>
            <person name="Alfaro M."/>
            <person name="Sun H."/>
            <person name="Tritt A."/>
            <person name="Yoshinaga Y."/>
            <person name="Zwiers L.-H."/>
            <person name="Turgeon B."/>
            <person name="Goodwin S."/>
            <person name="Spatafora J."/>
            <person name="Crous P."/>
            <person name="Grigoriev I."/>
        </authorList>
    </citation>
    <scope>NUCLEOTIDE SEQUENCE</scope>
    <source>
        <strain evidence="2">CBS 130266</strain>
    </source>
</reference>
<feature type="non-terminal residue" evidence="2">
    <location>
        <position position="127"/>
    </location>
</feature>
<evidence type="ECO:0000313" key="3">
    <source>
        <dbReference type="Proteomes" id="UP000800235"/>
    </source>
</evidence>
<dbReference type="PANTHER" id="PTHR24148:SF73">
    <property type="entry name" value="HET DOMAIN PROTEIN (AFU_ORTHOLOGUE AFUA_8G01020)"/>
    <property type="match status" value="1"/>
</dbReference>
<feature type="domain" description="Heterokaryon incompatibility" evidence="1">
    <location>
        <begin position="5"/>
        <end position="118"/>
    </location>
</feature>
<evidence type="ECO:0000259" key="1">
    <source>
        <dbReference type="Pfam" id="PF06985"/>
    </source>
</evidence>
<dbReference type="Pfam" id="PF06985">
    <property type="entry name" value="HET"/>
    <property type="match status" value="1"/>
</dbReference>
<dbReference type="InterPro" id="IPR010730">
    <property type="entry name" value="HET"/>
</dbReference>
<sequence length="127" mass="14925">MWDGENLERFLQTVRYDGLRLWIDQICINQSDPNERSHQVQMVSRIYSQASQVLVWLGPKSDDSDFAIDALRGLRESYFSRTKSALKRLDHEEDQGLLNSVLALMSRPYWSRLWILQELILAKDLLI</sequence>
<dbReference type="PANTHER" id="PTHR24148">
    <property type="entry name" value="ANKYRIN REPEAT DOMAIN-CONTAINING PROTEIN 39 HOMOLOG-RELATED"/>
    <property type="match status" value="1"/>
</dbReference>
<protein>
    <recommendedName>
        <fullName evidence="1">Heterokaryon incompatibility domain-containing protein</fullName>
    </recommendedName>
</protein>
<evidence type="ECO:0000313" key="2">
    <source>
        <dbReference type="EMBL" id="KAF2433898.1"/>
    </source>
</evidence>
<dbReference type="AlphaFoldDB" id="A0A9P4U2D4"/>
<dbReference type="InterPro" id="IPR052895">
    <property type="entry name" value="HetReg/Transcr_Mod"/>
</dbReference>